<evidence type="ECO:0000259" key="4">
    <source>
        <dbReference type="Pfam" id="PF13458"/>
    </source>
</evidence>
<feature type="chain" id="PRO_5012544747" evidence="3">
    <location>
        <begin position="22"/>
        <end position="411"/>
    </location>
</feature>
<gene>
    <name evidence="5" type="ORF">SAMN02745753_01786</name>
</gene>
<proteinExistence type="inferred from homology"/>
<dbReference type="Gene3D" id="3.40.50.2300">
    <property type="match status" value="2"/>
</dbReference>
<dbReference type="PANTHER" id="PTHR30483">
    <property type="entry name" value="LEUCINE-SPECIFIC-BINDING PROTEIN"/>
    <property type="match status" value="1"/>
</dbReference>
<dbReference type="SUPFAM" id="SSF53822">
    <property type="entry name" value="Periplasmic binding protein-like I"/>
    <property type="match status" value="1"/>
</dbReference>
<dbReference type="STRING" id="1122206.SAMN02745753_01786"/>
<feature type="signal peptide" evidence="3">
    <location>
        <begin position="1"/>
        <end position="21"/>
    </location>
</feature>
<dbReference type="RefSeq" id="WP_072839363.1">
    <property type="nucleotide sequence ID" value="NZ_FQVF01000007.1"/>
</dbReference>
<name>A0A1M5B1K6_9GAMM</name>
<evidence type="ECO:0000256" key="3">
    <source>
        <dbReference type="SAM" id="SignalP"/>
    </source>
</evidence>
<dbReference type="InterPro" id="IPR028082">
    <property type="entry name" value="Peripla_BP_I"/>
</dbReference>
<accession>A0A1M5B1K6</accession>
<dbReference type="EMBL" id="FQVF01000007">
    <property type="protein sequence ID" value="SHF36072.1"/>
    <property type="molecule type" value="Genomic_DNA"/>
</dbReference>
<evidence type="ECO:0000313" key="6">
    <source>
        <dbReference type="Proteomes" id="UP000184517"/>
    </source>
</evidence>
<dbReference type="OrthoDB" id="9783240at2"/>
<feature type="domain" description="Leucine-binding protein" evidence="4">
    <location>
        <begin position="33"/>
        <end position="383"/>
    </location>
</feature>
<dbReference type="CDD" id="cd06330">
    <property type="entry name" value="PBP1_As_SBP-like"/>
    <property type="match status" value="1"/>
</dbReference>
<keyword evidence="6" id="KW-1185">Reference proteome</keyword>
<evidence type="ECO:0000256" key="2">
    <source>
        <dbReference type="ARBA" id="ARBA00022729"/>
    </source>
</evidence>
<dbReference type="InterPro" id="IPR051010">
    <property type="entry name" value="BCAA_transport"/>
</dbReference>
<evidence type="ECO:0000256" key="1">
    <source>
        <dbReference type="ARBA" id="ARBA00010062"/>
    </source>
</evidence>
<organism evidence="5 6">
    <name type="scientific">Marinomonas polaris DSM 16579</name>
    <dbReference type="NCBI Taxonomy" id="1122206"/>
    <lineage>
        <taxon>Bacteria</taxon>
        <taxon>Pseudomonadati</taxon>
        <taxon>Pseudomonadota</taxon>
        <taxon>Gammaproteobacteria</taxon>
        <taxon>Oceanospirillales</taxon>
        <taxon>Oceanospirillaceae</taxon>
        <taxon>Marinomonas</taxon>
    </lineage>
</organism>
<reference evidence="6" key="1">
    <citation type="submission" date="2016-11" db="EMBL/GenBank/DDBJ databases">
        <authorList>
            <person name="Varghese N."/>
            <person name="Submissions S."/>
        </authorList>
    </citation>
    <scope>NUCLEOTIDE SEQUENCE [LARGE SCALE GENOMIC DNA]</scope>
    <source>
        <strain evidence="6">DSM 16579</strain>
    </source>
</reference>
<protein>
    <submittedName>
        <fullName evidence="5">Amino acid/amide ABC transporter substrate-binding protein, HAAT family</fullName>
    </submittedName>
</protein>
<dbReference type="InterPro" id="IPR028081">
    <property type="entry name" value="Leu-bd"/>
</dbReference>
<keyword evidence="2 3" id="KW-0732">Signal</keyword>
<dbReference type="AlphaFoldDB" id="A0A1M5B1K6"/>
<dbReference type="Pfam" id="PF13458">
    <property type="entry name" value="Peripla_BP_6"/>
    <property type="match status" value="1"/>
</dbReference>
<comment type="similarity">
    <text evidence="1">Belongs to the leucine-binding protein family.</text>
</comment>
<dbReference type="Proteomes" id="UP000184517">
    <property type="component" value="Unassembled WGS sequence"/>
</dbReference>
<dbReference type="PANTHER" id="PTHR30483:SF37">
    <property type="entry name" value="ABC TRANSPORTER SUBSTRATE-BINDING PROTEIN"/>
    <property type="match status" value="1"/>
</dbReference>
<evidence type="ECO:0000313" key="5">
    <source>
        <dbReference type="EMBL" id="SHF36072.1"/>
    </source>
</evidence>
<sequence>MKKLTWLLTLLGCFTATNSQAEIVLGNQDKADINVGCLFPLTGRGGLYGEDSKIGIQLALEQLANKTDHYPSLKIIIEDSRSKASRATRLVKELVRDHQTRFICGVVNSSIAWQVAQVAEQENAFFIGTDHASSRMTDTGKRPLYFRVSNNTQQSMLAGAKYIREHFPSSASTPIKISYIGPDYEYGYTMWDDLEHALKQQQVNYEVITTLWPKLYEPNYFTFIQALLEKPTDLIVNAMWGGDLVTFIQQANSAKLFQHARFANFDTGANFEVLAALGEDMPEGLILASRHHNNWPDTAFNQWFVSRFHELSGRYPSYAAEGAYSGIMAIAEAVHLAGVDATNEELQTVLENLVIKLPEDPTGFSSYMDANTHQLQQVISIGTSTKDTSLPPAARLLHNWSVYYPDRRQSH</sequence>